<dbReference type="AlphaFoldDB" id="A0A7K1KMV9"/>
<reference evidence="4 5" key="1">
    <citation type="submission" date="2019-11" db="EMBL/GenBank/DDBJ databases">
        <title>Pseudodesulfovibrio alkaliphilus, sp. nov., an alkaliphilic sulfate-reducing bacteria from mud volcano of Taman peninsula, Russia.</title>
        <authorList>
            <person name="Frolova A."/>
            <person name="Merkel A.Y."/>
            <person name="Slobodkin A.I."/>
        </authorList>
    </citation>
    <scope>NUCLEOTIDE SEQUENCE [LARGE SCALE GENOMIC DNA]</scope>
    <source>
        <strain evidence="4 5">F-1</strain>
    </source>
</reference>
<dbReference type="SMART" id="SM00028">
    <property type="entry name" value="TPR"/>
    <property type="match status" value="5"/>
</dbReference>
<dbReference type="Proteomes" id="UP000461162">
    <property type="component" value="Unassembled WGS sequence"/>
</dbReference>
<evidence type="ECO:0000256" key="2">
    <source>
        <dbReference type="ARBA" id="ARBA00022803"/>
    </source>
</evidence>
<keyword evidence="3" id="KW-0732">Signal</keyword>
<dbReference type="PANTHER" id="PTHR45586:SF1">
    <property type="entry name" value="LIPOPOLYSACCHARIDE ASSEMBLY PROTEIN B"/>
    <property type="match status" value="1"/>
</dbReference>
<dbReference type="EMBL" id="WODC01000004">
    <property type="protein sequence ID" value="MUM77424.1"/>
    <property type="molecule type" value="Genomic_DNA"/>
</dbReference>
<evidence type="ECO:0000313" key="5">
    <source>
        <dbReference type="Proteomes" id="UP000461162"/>
    </source>
</evidence>
<dbReference type="Pfam" id="PF13432">
    <property type="entry name" value="TPR_16"/>
    <property type="match status" value="1"/>
</dbReference>
<dbReference type="InterPro" id="IPR019734">
    <property type="entry name" value="TPR_rpt"/>
</dbReference>
<dbReference type="RefSeq" id="WP_155933573.1">
    <property type="nucleotide sequence ID" value="NZ_WODC01000004.1"/>
</dbReference>
<dbReference type="Gene3D" id="1.25.40.10">
    <property type="entry name" value="Tetratricopeptide repeat domain"/>
    <property type="match status" value="2"/>
</dbReference>
<dbReference type="PANTHER" id="PTHR45586">
    <property type="entry name" value="TPR REPEAT-CONTAINING PROTEIN PA4667"/>
    <property type="match status" value="1"/>
</dbReference>
<protein>
    <submittedName>
        <fullName evidence="4">Tetratricopeptide repeat protein</fullName>
    </submittedName>
</protein>
<evidence type="ECO:0000256" key="3">
    <source>
        <dbReference type="SAM" id="SignalP"/>
    </source>
</evidence>
<evidence type="ECO:0000313" key="4">
    <source>
        <dbReference type="EMBL" id="MUM77424.1"/>
    </source>
</evidence>
<dbReference type="InterPro" id="IPR011990">
    <property type="entry name" value="TPR-like_helical_dom_sf"/>
</dbReference>
<proteinExistence type="predicted"/>
<evidence type="ECO:0000256" key="1">
    <source>
        <dbReference type="ARBA" id="ARBA00022737"/>
    </source>
</evidence>
<comment type="caution">
    <text evidence="4">The sequence shown here is derived from an EMBL/GenBank/DDBJ whole genome shotgun (WGS) entry which is preliminary data.</text>
</comment>
<dbReference type="SUPFAM" id="SSF48452">
    <property type="entry name" value="TPR-like"/>
    <property type="match status" value="2"/>
</dbReference>
<sequence>MKRIHRHGPLLPLILLILSLTGLSACAARGGPVPTSQARPLTPEARLSYDFLVYQDQLQRLQRHMAEGVRSPLSDKEVAEIAARAEAALDRLLVEAPAPQLFLEKAGFTWNDPAGTARSRQTLKDGLEKFPDDQLLTIYLANTYVMDDRVDDAVEVMEDYLSRKADDHQARERLGQMLLDSGREAQALDALKKIPADRRSPDALFAMGRAQGALGMRKAAIASLTKAAAMDDTFTEALVELAYQYELARDYVSAEKTYVRILERGEQYPEARLRVIGLNLKLNNPSRALAMTLDGPASKAFILDAVLLFINDGFYAQGSTALDRLTSDGEVPAEYYFYKAVIANDGEGDPAKALTFLGRVGRDDRLYPHALRFKAQLQNAMGNEAEALVTARRGKQDFPDLTIFYILESALLKNGGDADGAENVLRQGIARLKGDPELSYELAMLYEVQGRRAEGLALMEGVLREHPDNSNALNFVGYTLAEEGRDLDRALVLVEKASLLDPENGYILDSVAWVHFKMGDHAKAWENIGYAVDMVDSDPVIWEHYGDIARAMGKKAEARKGYRNAIRLGSPHPEAVRKKLQGL</sequence>
<organism evidence="4 5">
    <name type="scientific">Pseudodesulfovibrio alkaliphilus</name>
    <dbReference type="NCBI Taxonomy" id="2661613"/>
    <lineage>
        <taxon>Bacteria</taxon>
        <taxon>Pseudomonadati</taxon>
        <taxon>Thermodesulfobacteriota</taxon>
        <taxon>Desulfovibrionia</taxon>
        <taxon>Desulfovibrionales</taxon>
        <taxon>Desulfovibrionaceae</taxon>
    </lineage>
</organism>
<keyword evidence="1" id="KW-0677">Repeat</keyword>
<feature type="signal peptide" evidence="3">
    <location>
        <begin position="1"/>
        <end position="27"/>
    </location>
</feature>
<dbReference type="InterPro" id="IPR051012">
    <property type="entry name" value="CellSynth/LPSAsmb/PSIAsmb"/>
</dbReference>
<accession>A0A7K1KMV9</accession>
<dbReference type="PROSITE" id="PS51257">
    <property type="entry name" value="PROKAR_LIPOPROTEIN"/>
    <property type="match status" value="1"/>
</dbReference>
<keyword evidence="5" id="KW-1185">Reference proteome</keyword>
<feature type="chain" id="PRO_5029540871" evidence="3">
    <location>
        <begin position="28"/>
        <end position="583"/>
    </location>
</feature>
<gene>
    <name evidence="4" type="ORF">GKC30_07260</name>
</gene>
<keyword evidence="2" id="KW-0802">TPR repeat</keyword>
<dbReference type="Pfam" id="PF14559">
    <property type="entry name" value="TPR_19"/>
    <property type="match status" value="1"/>
</dbReference>
<name>A0A7K1KMV9_9BACT</name>